<comment type="caution">
    <text evidence="2">The sequence shown here is derived from an EMBL/GenBank/DDBJ whole genome shotgun (WGS) entry which is preliminary data.</text>
</comment>
<sequence length="60" mass="6688">MAIWGLFSGGQISVDETIAVEHVPPMPIGGLTLAEEQRRHEAAMQPPRAQRREPMPLLRN</sequence>
<accession>A0ABS6BGC7</accession>
<protein>
    <submittedName>
        <fullName evidence="2">Uncharacterized protein</fullName>
    </submittedName>
</protein>
<dbReference type="EMBL" id="JAHKRT010000001">
    <property type="protein sequence ID" value="MBU3076300.1"/>
    <property type="molecule type" value="Genomic_DNA"/>
</dbReference>
<keyword evidence="3" id="KW-1185">Reference proteome</keyword>
<proteinExistence type="predicted"/>
<evidence type="ECO:0000313" key="3">
    <source>
        <dbReference type="Proteomes" id="UP000776276"/>
    </source>
</evidence>
<name>A0ABS6BGC7_9SPHN</name>
<reference evidence="2 3" key="1">
    <citation type="submission" date="2021-06" db="EMBL/GenBank/DDBJ databases">
        <title>Sphingomonas sp. XMGL2, whole genome shotgun sequencing project.</title>
        <authorList>
            <person name="Zhao G."/>
            <person name="Shen L."/>
        </authorList>
    </citation>
    <scope>NUCLEOTIDE SEQUENCE [LARGE SCALE GENOMIC DNA]</scope>
    <source>
        <strain evidence="2 3">XMGL2</strain>
    </source>
</reference>
<organism evidence="2 3">
    <name type="scientific">Sphingomonas quercus</name>
    <dbReference type="NCBI Taxonomy" id="2842451"/>
    <lineage>
        <taxon>Bacteria</taxon>
        <taxon>Pseudomonadati</taxon>
        <taxon>Pseudomonadota</taxon>
        <taxon>Alphaproteobacteria</taxon>
        <taxon>Sphingomonadales</taxon>
        <taxon>Sphingomonadaceae</taxon>
        <taxon>Sphingomonas</taxon>
    </lineage>
</organism>
<evidence type="ECO:0000313" key="2">
    <source>
        <dbReference type="EMBL" id="MBU3076300.1"/>
    </source>
</evidence>
<dbReference type="Proteomes" id="UP000776276">
    <property type="component" value="Unassembled WGS sequence"/>
</dbReference>
<dbReference type="RefSeq" id="WP_216318246.1">
    <property type="nucleotide sequence ID" value="NZ_JAHKRT010000001.1"/>
</dbReference>
<evidence type="ECO:0000256" key="1">
    <source>
        <dbReference type="SAM" id="MobiDB-lite"/>
    </source>
</evidence>
<feature type="region of interest" description="Disordered" evidence="1">
    <location>
        <begin position="31"/>
        <end position="60"/>
    </location>
</feature>
<gene>
    <name evidence="2" type="ORF">KOF26_00345</name>
</gene>